<dbReference type="EMBL" id="BRYB01002728">
    <property type="protein sequence ID" value="GMI24602.1"/>
    <property type="molecule type" value="Genomic_DNA"/>
</dbReference>
<gene>
    <name evidence="1" type="ORF">TeGR_g8112</name>
</gene>
<dbReference type="Proteomes" id="UP001165060">
    <property type="component" value="Unassembled WGS sequence"/>
</dbReference>
<evidence type="ECO:0000313" key="2">
    <source>
        <dbReference type="Proteomes" id="UP001165060"/>
    </source>
</evidence>
<keyword evidence="2" id="KW-1185">Reference proteome</keyword>
<reference evidence="1 2" key="1">
    <citation type="journal article" date="2023" name="Commun. Biol.">
        <title>Genome analysis of Parmales, the sister group of diatoms, reveals the evolutionary specialization of diatoms from phago-mixotrophs to photoautotrophs.</title>
        <authorList>
            <person name="Ban H."/>
            <person name="Sato S."/>
            <person name="Yoshikawa S."/>
            <person name="Yamada K."/>
            <person name="Nakamura Y."/>
            <person name="Ichinomiya M."/>
            <person name="Sato N."/>
            <person name="Blanc-Mathieu R."/>
            <person name="Endo H."/>
            <person name="Kuwata A."/>
            <person name="Ogata H."/>
        </authorList>
    </citation>
    <scope>NUCLEOTIDE SEQUENCE [LARGE SCALE GENOMIC DNA]</scope>
</reference>
<comment type="caution">
    <text evidence="1">The sequence shown here is derived from an EMBL/GenBank/DDBJ whole genome shotgun (WGS) entry which is preliminary data.</text>
</comment>
<evidence type="ECO:0008006" key="3">
    <source>
        <dbReference type="Google" id="ProtNLM"/>
    </source>
</evidence>
<evidence type="ECO:0000313" key="1">
    <source>
        <dbReference type="EMBL" id="GMI24602.1"/>
    </source>
</evidence>
<protein>
    <recommendedName>
        <fullName evidence="3">Sfi1 spindle body domain-containing protein</fullName>
    </recommendedName>
</protein>
<accession>A0ABQ6MDZ1</accession>
<name>A0ABQ6MDZ1_9STRA</name>
<organism evidence="1 2">
    <name type="scientific">Tetraparma gracilis</name>
    <dbReference type="NCBI Taxonomy" id="2962635"/>
    <lineage>
        <taxon>Eukaryota</taxon>
        <taxon>Sar</taxon>
        <taxon>Stramenopiles</taxon>
        <taxon>Ochrophyta</taxon>
        <taxon>Bolidophyceae</taxon>
        <taxon>Parmales</taxon>
        <taxon>Triparmaceae</taxon>
        <taxon>Tetraparma</taxon>
    </lineage>
</organism>
<proteinExistence type="predicted"/>
<sequence>MHPPPPPSSFEIFTRKNDRDYTFLLPSHLKGARLIDQIVSANSTSRFNEHAHLFMLQSFRRLRAHSRHRAHVSASLSAISSLVKHRLLLRTFSILKHRLLLHYIPPRITNSFHSLALRTLSSFLTRQHLRLAFSSWKLQKLTASTLSSLRTNLYLSSLRPAFRRWASLSSLLRSVSLQSSALRLLLSSSTRSRVSSAFSAWVYSTLQKRDLAETLRTSLLLVFRRFDASGLSDLSVAMSRWRRLNDLRRRQEKVLRTTLLGARRYYLKSVFRLWRGTAADSSISLSQISFGLTLLSKFLRAAISKALQQAFQYWMHSVHTRNLYRSTIRTLVAQSNSKHHKLLQLAVNKWRSVHLARKLADQKLSHGLSLITARLSFFQHQRLRRAFTSWDLTVSRIVHTEAAAAANRGKAGELVFGILQDYVETSLSLSFSSWKAALFDYKQKQAETAAALRTISFVCARLIHGQIFRALQRWRQATEERRAGTMLLTAVIHRMRLVNGVRAFRTWKLRADELKSQVEARRRGITSMRRTIKRLVHAQLFRAFQHWASELDMFRERNNRLHRLIVNKAARSQSQAFRLWRAVAHRAKSCSNSLFLLNRTFQRVFLKSLDAAFQLWRTMTLEDNAKRASMKRLLSRLVLHNTSKCFLSWRRVADSMRWHEEKKRVCLIKVLAGMMRKRLKRGFGSWLRFVRDTRHEETRTARIQLLCRRFVRRGGEALMARGMAAWKHWIRRVEDFEAGLRELNAVANAKRSQWLFTRFEQWRNTVLQTKLLQLQRARKMTIFVAHIARHIDKCQRWFWNRWVVRVKQMLGKEEADAGALLKMSKVLGLFIGKRERFRKRQALRQLQASARLLKLHEGNVARATTGIAAKLRRLIYSRLNDGFGRWRIFVAAEERREERLRMLLNRIVSAMSGLRRNMVKKAWDVWVARAEERRAEVLVLRRVLKIMFVSKALRAAISSWKDFNSEQKLLCEAFAHADRENEVAKRERAQREQLKAVHMRVTVGLLKRLLSQHVRRAWTIWSEMVLEMDAERDNMLRLLGVIHRGLMRRASKELARALGKWRINAERMAAREMDMARGVQKLVLLALEGERKGVRVSFATWRVRAQKQAQMEEKRERAAKKVFMVALARTKRGTRDAWFRWKMFAVKKAVAASKWENDCVGEMQQVEAGAKHVGRVVSRMLKGATARAWAKWAMVAWEERQRAKALSLVVARMMRGELGGGFLWWVRWAREEGLRAMRVATGLRAVVGVVRRLGRKNVSVAFWGWRRWAREEGLKEREMGRSLAVAGVGFNLILGVWNSVVRRKKAWAFGTWRKQTEDVRELARLVFKGVAKGARAKLEWGWRCWRRVLWLEKRKMAEGGERLVLRERACWKLGVALRGMADKEVRRSWACWVGEVDRRRGGGEGIRRIVLRKMRGELGSAFNVWWRVLEAEKERQRADEWGEEMMEERWRAVLRTMRLGQKRERREDGGRRMVMVWAGRERRKIAVMFERWRGYNK</sequence>